<sequence>MGTCYQLGLPAVYQLVVLTDSTTTHGVDLGSVGRKLVAKKYKGYRSAGRAARRQCLDLTFDEHRQNVRSESCVCAYKGRGRLVVR</sequence>
<evidence type="ECO:0000313" key="2">
    <source>
        <dbReference type="Proteomes" id="UP000299102"/>
    </source>
</evidence>
<keyword evidence="2" id="KW-1185">Reference proteome</keyword>
<evidence type="ECO:0000313" key="1">
    <source>
        <dbReference type="EMBL" id="GBP71297.1"/>
    </source>
</evidence>
<organism evidence="1 2">
    <name type="scientific">Eumeta variegata</name>
    <name type="common">Bagworm moth</name>
    <name type="synonym">Eumeta japonica</name>
    <dbReference type="NCBI Taxonomy" id="151549"/>
    <lineage>
        <taxon>Eukaryota</taxon>
        <taxon>Metazoa</taxon>
        <taxon>Ecdysozoa</taxon>
        <taxon>Arthropoda</taxon>
        <taxon>Hexapoda</taxon>
        <taxon>Insecta</taxon>
        <taxon>Pterygota</taxon>
        <taxon>Neoptera</taxon>
        <taxon>Endopterygota</taxon>
        <taxon>Lepidoptera</taxon>
        <taxon>Glossata</taxon>
        <taxon>Ditrysia</taxon>
        <taxon>Tineoidea</taxon>
        <taxon>Psychidae</taxon>
        <taxon>Oiketicinae</taxon>
        <taxon>Eumeta</taxon>
    </lineage>
</organism>
<dbReference type="Proteomes" id="UP000299102">
    <property type="component" value="Unassembled WGS sequence"/>
</dbReference>
<reference evidence="1 2" key="1">
    <citation type="journal article" date="2019" name="Commun. Biol.">
        <title>The bagworm genome reveals a unique fibroin gene that provides high tensile strength.</title>
        <authorList>
            <person name="Kono N."/>
            <person name="Nakamura H."/>
            <person name="Ohtoshi R."/>
            <person name="Tomita M."/>
            <person name="Numata K."/>
            <person name="Arakawa K."/>
        </authorList>
    </citation>
    <scope>NUCLEOTIDE SEQUENCE [LARGE SCALE GENOMIC DNA]</scope>
</reference>
<dbReference type="EMBL" id="BGZK01001103">
    <property type="protein sequence ID" value="GBP71297.1"/>
    <property type="molecule type" value="Genomic_DNA"/>
</dbReference>
<accession>A0A4C1Y9T8</accession>
<proteinExistence type="predicted"/>
<dbReference type="AlphaFoldDB" id="A0A4C1Y9T8"/>
<gene>
    <name evidence="1" type="ORF">EVAR_60863_1</name>
</gene>
<comment type="caution">
    <text evidence="1">The sequence shown here is derived from an EMBL/GenBank/DDBJ whole genome shotgun (WGS) entry which is preliminary data.</text>
</comment>
<protein>
    <submittedName>
        <fullName evidence="1">Uncharacterized protein</fullName>
    </submittedName>
</protein>
<name>A0A4C1Y9T8_EUMVA</name>